<sequence length="83" mass="8822">MFFDIRTIVGSLLGLYGIILVITGLVHDTVDEEAKTGGINVNLWAGLALVVVAAAFVTWALLRPVATDRPAPDPAKETEDSTD</sequence>
<organism evidence="2 3">
    <name type="scientific">Nocardia jinanensis</name>
    <dbReference type="NCBI Taxonomy" id="382504"/>
    <lineage>
        <taxon>Bacteria</taxon>
        <taxon>Bacillati</taxon>
        <taxon>Actinomycetota</taxon>
        <taxon>Actinomycetes</taxon>
        <taxon>Mycobacteriales</taxon>
        <taxon>Nocardiaceae</taxon>
        <taxon>Nocardia</taxon>
    </lineage>
</organism>
<reference evidence="2" key="2">
    <citation type="submission" date="2020-09" db="EMBL/GenBank/DDBJ databases">
        <authorList>
            <person name="Sun Q."/>
            <person name="Zhou Y."/>
        </authorList>
    </citation>
    <scope>NUCLEOTIDE SEQUENCE</scope>
    <source>
        <strain evidence="2">CGMCC 4.3508</strain>
    </source>
</reference>
<feature type="transmembrane region" description="Helical" evidence="1">
    <location>
        <begin position="39"/>
        <end position="62"/>
    </location>
</feature>
<evidence type="ECO:0000313" key="3">
    <source>
        <dbReference type="Proteomes" id="UP000638263"/>
    </source>
</evidence>
<comment type="caution">
    <text evidence="2">The sequence shown here is derived from an EMBL/GenBank/DDBJ whole genome shotgun (WGS) entry which is preliminary data.</text>
</comment>
<evidence type="ECO:0000256" key="1">
    <source>
        <dbReference type="SAM" id="Phobius"/>
    </source>
</evidence>
<feature type="transmembrane region" description="Helical" evidence="1">
    <location>
        <begin position="7"/>
        <end position="27"/>
    </location>
</feature>
<reference evidence="2" key="1">
    <citation type="journal article" date="2014" name="Int. J. Syst. Evol. Microbiol.">
        <title>Complete genome sequence of Corynebacterium casei LMG S-19264T (=DSM 44701T), isolated from a smear-ripened cheese.</title>
        <authorList>
            <consortium name="US DOE Joint Genome Institute (JGI-PGF)"/>
            <person name="Walter F."/>
            <person name="Albersmeier A."/>
            <person name="Kalinowski J."/>
            <person name="Ruckert C."/>
        </authorList>
    </citation>
    <scope>NUCLEOTIDE SEQUENCE</scope>
    <source>
        <strain evidence="2">CGMCC 4.3508</strain>
    </source>
</reference>
<accession>A0A917RQE1</accession>
<protein>
    <submittedName>
        <fullName evidence="2">Uncharacterized protein</fullName>
    </submittedName>
</protein>
<dbReference type="EMBL" id="BMMH01000007">
    <property type="protein sequence ID" value="GGL17791.1"/>
    <property type="molecule type" value="Genomic_DNA"/>
</dbReference>
<name>A0A917RQE1_9NOCA</name>
<keyword evidence="1" id="KW-1133">Transmembrane helix</keyword>
<evidence type="ECO:0000313" key="2">
    <source>
        <dbReference type="EMBL" id="GGL17791.1"/>
    </source>
</evidence>
<proteinExistence type="predicted"/>
<keyword evidence="3" id="KW-1185">Reference proteome</keyword>
<dbReference type="Proteomes" id="UP000638263">
    <property type="component" value="Unassembled WGS sequence"/>
</dbReference>
<dbReference type="AlphaFoldDB" id="A0A917RQE1"/>
<gene>
    <name evidence="2" type="ORF">GCM10011588_35630</name>
</gene>
<keyword evidence="1" id="KW-0812">Transmembrane</keyword>
<keyword evidence="1" id="KW-0472">Membrane</keyword>
<dbReference type="RefSeq" id="WP_058852941.1">
    <property type="nucleotide sequence ID" value="NZ_BMMH01000007.1"/>
</dbReference>